<dbReference type="EMBL" id="LWHQ01000011">
    <property type="protein sequence ID" value="OAS26312.1"/>
    <property type="molecule type" value="Genomic_DNA"/>
</dbReference>
<gene>
    <name evidence="1" type="ORF">A5481_06250</name>
</gene>
<sequence>MAGIEFEALGDWARKQEEAEAEKAAAVRVHEDHPCEVCDRPASFGFGPGGWHGLRKPRAWFCGKHKRFGEELLK</sequence>
<reference evidence="1 2" key="1">
    <citation type="submission" date="2016-04" db="EMBL/GenBank/DDBJ databases">
        <authorList>
            <person name="Evans L.H."/>
            <person name="Alamgir A."/>
            <person name="Owens N."/>
            <person name="Weber N.D."/>
            <person name="Virtaneva K."/>
            <person name="Barbian K."/>
            <person name="Babar A."/>
            <person name="Rosenke K."/>
        </authorList>
    </citation>
    <scope>NUCLEOTIDE SEQUENCE [LARGE SCALE GENOMIC DNA]</scope>
    <source>
        <strain evidence="1 2">PMB02</strain>
    </source>
</reference>
<proteinExistence type="predicted"/>
<evidence type="ECO:0000313" key="2">
    <source>
        <dbReference type="Proteomes" id="UP000078316"/>
    </source>
</evidence>
<comment type="caution">
    <text evidence="1">The sequence shown here is derived from an EMBL/GenBank/DDBJ whole genome shotgun (WGS) entry which is preliminary data.</text>
</comment>
<accession>A0A179SFU4</accession>
<protein>
    <submittedName>
        <fullName evidence="1">Uncharacterized protein</fullName>
    </submittedName>
</protein>
<organism evidence="1 2">
    <name type="scientific">Methylobacterium platani</name>
    <dbReference type="NCBI Taxonomy" id="427683"/>
    <lineage>
        <taxon>Bacteria</taxon>
        <taxon>Pseudomonadati</taxon>
        <taxon>Pseudomonadota</taxon>
        <taxon>Alphaproteobacteria</taxon>
        <taxon>Hyphomicrobiales</taxon>
        <taxon>Methylobacteriaceae</taxon>
        <taxon>Methylobacterium</taxon>
    </lineage>
</organism>
<dbReference type="Proteomes" id="UP000078316">
    <property type="component" value="Unassembled WGS sequence"/>
</dbReference>
<dbReference type="STRING" id="427683.A5481_06250"/>
<name>A0A179SFU4_9HYPH</name>
<dbReference type="AlphaFoldDB" id="A0A179SFU4"/>
<dbReference type="RefSeq" id="WP_048432279.1">
    <property type="nucleotide sequence ID" value="NZ_LWHQ01000011.1"/>
</dbReference>
<evidence type="ECO:0000313" key="1">
    <source>
        <dbReference type="EMBL" id="OAS26312.1"/>
    </source>
</evidence>